<sequence>MFLCGWAAGWAQIRTGHMGVDWDRVERLSGDSLSKCLDGHYFYPTWIEGTSSFHYAVKRNGRKRFYLVDAASGKSREFIRDAHRFVRDYAGITGDTLNPEDMTIYGLEFRDGDTRRFEINRKGKTMVYDIGSERLRESRPKKDRKEGKQIVDRFRKRNVHNPDSTFSMLGCGYDLYVRDNRSGKVTRLTDDGKEGASHTYRNTADTIENSSGAWYGNRFMQVIYDNSSIKEMGFIESLTDGRPKVNVFKMPMPGDEGVRRFRIYWFNPETCEGRYLPIDKYPDQLVEMNFFTSDSIAFFTRRSRKADNIDLCRINIKDGTVTELISEECRPHMNLSLFGYRLIAGGKEILWWSERTGRGNYYLYDSDGNIKNRVTSGDNLVAGGIMKIDTSDRSMIFAGYGNEAGINPYYTYYYKVNLDGSGQRLLTPGDGTHSLEISKDGKWGIDRYSRMDLPTVMQVVDIDNPEKTFVVDSMDVSGLRAAGWKAPELFSVKAADGVTDLYGIMYLPSDFDPKKKYPVITNVYPGPQDDQVTRGFAVDDNGNQSLAEMGFVVINASSRGSSPLRGRDFYTYGYGNLRDYPLADDKHTIEELAKSHSFIDLNRVGIYGHSGGAFQTAAAMMTYPDFYKVGVAASGNHDNNIYIQWWGEVFHGLDEVTDSVTGRTKFRTSIPTNMELAPNLKGRLLLITGDVDKNVPPSCTYRLADALIRAGKRFDMFVLPGKDHGVQCSYYQNMIRYYFADNLLDPTVSHINIINHK</sequence>
<dbReference type="Pfam" id="PF00930">
    <property type="entry name" value="DPPIV_N"/>
    <property type="match status" value="1"/>
</dbReference>
<evidence type="ECO:0000313" key="3">
    <source>
        <dbReference type="EMBL" id="TGG40983.1"/>
    </source>
</evidence>
<accession>A0A4Z0VC03</accession>
<feature type="domain" description="Peptidase S9 prolyl oligopeptidase catalytic" evidence="1">
    <location>
        <begin position="543"/>
        <end position="733"/>
    </location>
</feature>
<organism evidence="3 4">
    <name type="scientific">Duncaniella freteri</name>
    <dbReference type="NCBI Taxonomy" id="2530391"/>
    <lineage>
        <taxon>Bacteria</taxon>
        <taxon>Pseudomonadati</taxon>
        <taxon>Bacteroidota</taxon>
        <taxon>Bacteroidia</taxon>
        <taxon>Bacteroidales</taxon>
        <taxon>Muribaculaceae</taxon>
        <taxon>Duncaniella</taxon>
    </lineage>
</organism>
<proteinExistence type="predicted"/>
<reference evidence="3 4" key="1">
    <citation type="submission" date="2019-02" db="EMBL/GenBank/DDBJ databases">
        <title>Isolation and identification of novel species under the genus Muribaculum.</title>
        <authorList>
            <person name="Miyake S."/>
            <person name="Ding Y."/>
            <person name="Low A."/>
            <person name="Soh M."/>
            <person name="Seedorf H."/>
        </authorList>
    </citation>
    <scope>NUCLEOTIDE SEQUENCE [LARGE SCALE GENOMIC DNA]</scope>
    <source>
        <strain evidence="3 4">TLL-A3</strain>
    </source>
</reference>
<dbReference type="PANTHER" id="PTHR11731:SF193">
    <property type="entry name" value="DIPEPTIDYL PEPTIDASE 9"/>
    <property type="match status" value="1"/>
</dbReference>
<evidence type="ECO:0000259" key="1">
    <source>
        <dbReference type="Pfam" id="PF00326"/>
    </source>
</evidence>
<dbReference type="EMBL" id="SJSA01000001">
    <property type="protein sequence ID" value="TGG40983.1"/>
    <property type="molecule type" value="Genomic_DNA"/>
</dbReference>
<comment type="caution">
    <text evidence="3">The sequence shown here is derived from an EMBL/GenBank/DDBJ whole genome shotgun (WGS) entry which is preliminary data.</text>
</comment>
<protein>
    <submittedName>
        <fullName evidence="3">S9 family peptidase</fullName>
    </submittedName>
</protein>
<dbReference type="PANTHER" id="PTHR11731">
    <property type="entry name" value="PROTEASE FAMILY S9B,C DIPEPTIDYL-PEPTIDASE IV-RELATED"/>
    <property type="match status" value="1"/>
</dbReference>
<dbReference type="InterPro" id="IPR050278">
    <property type="entry name" value="Serine_Prot_S9B/DPPIV"/>
</dbReference>
<dbReference type="GO" id="GO:0006508">
    <property type="term" value="P:proteolysis"/>
    <property type="evidence" value="ECO:0007669"/>
    <property type="project" value="InterPro"/>
</dbReference>
<dbReference type="InterPro" id="IPR001375">
    <property type="entry name" value="Peptidase_S9_cat"/>
</dbReference>
<evidence type="ECO:0000313" key="4">
    <source>
        <dbReference type="Proteomes" id="UP000297635"/>
    </source>
</evidence>
<name>A0A4Z0VC03_9BACT</name>
<evidence type="ECO:0000259" key="2">
    <source>
        <dbReference type="Pfam" id="PF00930"/>
    </source>
</evidence>
<dbReference type="Gene3D" id="3.40.50.1820">
    <property type="entry name" value="alpha/beta hydrolase"/>
    <property type="match status" value="1"/>
</dbReference>
<dbReference type="SUPFAM" id="SSF82171">
    <property type="entry name" value="DPP6 N-terminal domain-like"/>
    <property type="match status" value="1"/>
</dbReference>
<keyword evidence="4" id="KW-1185">Reference proteome</keyword>
<dbReference type="GO" id="GO:0008239">
    <property type="term" value="F:dipeptidyl-peptidase activity"/>
    <property type="evidence" value="ECO:0007669"/>
    <property type="project" value="TreeGrafter"/>
</dbReference>
<dbReference type="RefSeq" id="WP_135471894.1">
    <property type="nucleotide sequence ID" value="NZ_CASRMO010000055.1"/>
</dbReference>
<dbReference type="Pfam" id="PF00326">
    <property type="entry name" value="Peptidase_S9"/>
    <property type="match status" value="1"/>
</dbReference>
<dbReference type="SUPFAM" id="SSF53474">
    <property type="entry name" value="alpha/beta-Hydrolases"/>
    <property type="match status" value="1"/>
</dbReference>
<dbReference type="Proteomes" id="UP000297635">
    <property type="component" value="Unassembled WGS sequence"/>
</dbReference>
<feature type="domain" description="Dipeptidylpeptidase IV N-terminal" evidence="2">
    <location>
        <begin position="122"/>
        <end position="454"/>
    </location>
</feature>
<dbReference type="Gene3D" id="2.140.10.30">
    <property type="entry name" value="Dipeptidylpeptidase IV, N-terminal domain"/>
    <property type="match status" value="1"/>
</dbReference>
<dbReference type="InterPro" id="IPR002469">
    <property type="entry name" value="Peptidase_S9B_N"/>
</dbReference>
<dbReference type="GO" id="GO:0008236">
    <property type="term" value="F:serine-type peptidase activity"/>
    <property type="evidence" value="ECO:0007669"/>
    <property type="project" value="InterPro"/>
</dbReference>
<gene>
    <name evidence="3" type="ORF">EZ315_03030</name>
</gene>
<dbReference type="AlphaFoldDB" id="A0A4Z0VC03"/>
<dbReference type="InterPro" id="IPR029058">
    <property type="entry name" value="AB_hydrolase_fold"/>
</dbReference>